<evidence type="ECO:0000313" key="14">
    <source>
        <dbReference type="EMBL" id="QHQ60599.1"/>
    </source>
</evidence>
<feature type="transmembrane region" description="Helical" evidence="10">
    <location>
        <begin position="376"/>
        <end position="398"/>
    </location>
</feature>
<feature type="transmembrane region" description="Helical" evidence="10">
    <location>
        <begin position="210"/>
        <end position="231"/>
    </location>
</feature>
<dbReference type="GO" id="GO:0006605">
    <property type="term" value="P:protein targeting"/>
    <property type="evidence" value="ECO:0007669"/>
    <property type="project" value="UniProtKB-UniRule"/>
</dbReference>
<evidence type="ECO:0000256" key="11">
    <source>
        <dbReference type="RuleBase" id="RU000537"/>
    </source>
</evidence>
<feature type="transmembrane region" description="Helical" evidence="10">
    <location>
        <begin position="268"/>
        <end position="290"/>
    </location>
</feature>
<evidence type="ECO:0000313" key="15">
    <source>
        <dbReference type="Proteomes" id="UP000464314"/>
    </source>
</evidence>
<evidence type="ECO:0000256" key="10">
    <source>
        <dbReference type="HAMAP-Rule" id="MF_01465"/>
    </source>
</evidence>
<evidence type="ECO:0000256" key="4">
    <source>
        <dbReference type="ARBA" id="ARBA00022692"/>
    </source>
</evidence>
<feature type="transmembrane region" description="Helical" evidence="10">
    <location>
        <begin position="112"/>
        <end position="132"/>
    </location>
</feature>
<dbReference type="KEGG" id="anr:Ana3638_07300"/>
<gene>
    <name evidence="10 14" type="primary">secY</name>
    <name evidence="14" type="ORF">Ana3638_07300</name>
</gene>
<evidence type="ECO:0000256" key="7">
    <source>
        <dbReference type="ARBA" id="ARBA00023010"/>
    </source>
</evidence>
<evidence type="ECO:0000256" key="12">
    <source>
        <dbReference type="RuleBase" id="RU003484"/>
    </source>
</evidence>
<dbReference type="InterPro" id="IPR030659">
    <property type="entry name" value="SecY_CS"/>
</dbReference>
<dbReference type="Proteomes" id="UP000464314">
    <property type="component" value="Chromosome"/>
</dbReference>
<proteinExistence type="inferred from homology"/>
<sequence>MFKTFRNAFKIKDIRSKLVFTFIALILVRLGSQLPVPRIDREYFSQWIGTQTSLGFFDTLTGGSFTQMSIFALNITPYITSSIIMQLLTIAIPKLEELQKEGEDGRKKIVEFTRYVTIGLSLIESIAMAIGFGSSGLLEGGTTFTNVVIIVASLTAGSAFLMWLGERITEKGVGNGISIILLINIIARMPNDITNLYKKFVAGASNVINGLIGAVVIIVIIAAVVAFIVLLQNAQRKIPVQYAKKVQGRKMVGGQSSHIPLKVNTAGVIPVIFAGSLMQFPIVISSFFGVTPARAYIWPKVLYLLNQNTWCNFTSLGEFKYSIGLLIYIVLVIFFAYFYTSITFNPIEVSNNMKKQGGFIPGIRPGKPTTDYLTKVLNNVIFIGAVGLTIVAVIPIFFSGAFGADVSFGGTSLIIIVGVVLDTTKQIESQMLVRHYKGFLND</sequence>
<dbReference type="SUPFAM" id="SSF103491">
    <property type="entry name" value="Preprotein translocase SecY subunit"/>
    <property type="match status" value="1"/>
</dbReference>
<dbReference type="InterPro" id="IPR023201">
    <property type="entry name" value="SecY_dom_sf"/>
</dbReference>
<evidence type="ECO:0000256" key="13">
    <source>
        <dbReference type="RuleBase" id="RU004349"/>
    </source>
</evidence>
<accession>A0A6P1TKE6</accession>
<feature type="transmembrane region" description="Helical" evidence="10">
    <location>
        <begin position="404"/>
        <end position="421"/>
    </location>
</feature>
<dbReference type="PIRSF" id="PIRSF004557">
    <property type="entry name" value="SecY"/>
    <property type="match status" value="1"/>
</dbReference>
<organism evidence="14 15">
    <name type="scientific">Anaerocolumna sedimenticola</name>
    <dbReference type="NCBI Taxonomy" id="2696063"/>
    <lineage>
        <taxon>Bacteria</taxon>
        <taxon>Bacillati</taxon>
        <taxon>Bacillota</taxon>
        <taxon>Clostridia</taxon>
        <taxon>Lachnospirales</taxon>
        <taxon>Lachnospiraceae</taxon>
        <taxon>Anaerocolumna</taxon>
    </lineage>
</organism>
<reference evidence="14 15" key="1">
    <citation type="submission" date="2020-01" db="EMBL/GenBank/DDBJ databases">
        <title>Genome analysis of Anaerocolumna sp. CBA3638.</title>
        <authorList>
            <person name="Kim J."/>
            <person name="Roh S.W."/>
        </authorList>
    </citation>
    <scope>NUCLEOTIDE SEQUENCE [LARGE SCALE GENOMIC DNA]</scope>
    <source>
        <strain evidence="14 15">CBA3638</strain>
    </source>
</reference>
<dbReference type="EMBL" id="CP048000">
    <property type="protein sequence ID" value="QHQ60599.1"/>
    <property type="molecule type" value="Genomic_DNA"/>
</dbReference>
<keyword evidence="8 10" id="KW-0472">Membrane</keyword>
<dbReference type="FunFam" id="1.10.3370.10:FF:000001">
    <property type="entry name" value="Preprotein translocase subunit SecY"/>
    <property type="match status" value="1"/>
</dbReference>
<evidence type="ECO:0000256" key="1">
    <source>
        <dbReference type="ARBA" id="ARBA00004141"/>
    </source>
</evidence>
<dbReference type="PROSITE" id="PS00756">
    <property type="entry name" value="SECY_2"/>
    <property type="match status" value="1"/>
</dbReference>
<keyword evidence="10" id="KW-1003">Cell membrane</keyword>
<comment type="caution">
    <text evidence="10">Lacks conserved residue(s) required for the propagation of feature annotation.</text>
</comment>
<dbReference type="GO" id="GO:0065002">
    <property type="term" value="P:intracellular protein transmembrane transport"/>
    <property type="evidence" value="ECO:0007669"/>
    <property type="project" value="UniProtKB-UniRule"/>
</dbReference>
<evidence type="ECO:0000256" key="5">
    <source>
        <dbReference type="ARBA" id="ARBA00022927"/>
    </source>
</evidence>
<comment type="similarity">
    <text evidence="2 10 13">Belongs to the SecY/SEC61-alpha family.</text>
</comment>
<dbReference type="NCBIfam" id="TIGR00967">
    <property type="entry name" value="3a0501s007"/>
    <property type="match status" value="1"/>
</dbReference>
<protein>
    <recommendedName>
        <fullName evidence="9 10">Protein translocase subunit SecY</fullName>
    </recommendedName>
</protein>
<evidence type="ECO:0000256" key="3">
    <source>
        <dbReference type="ARBA" id="ARBA00022448"/>
    </source>
</evidence>
<dbReference type="AlphaFoldDB" id="A0A6P1TKE6"/>
<dbReference type="Gene3D" id="1.10.3370.10">
    <property type="entry name" value="SecY subunit domain"/>
    <property type="match status" value="1"/>
</dbReference>
<evidence type="ECO:0000256" key="9">
    <source>
        <dbReference type="ARBA" id="ARBA00039733"/>
    </source>
</evidence>
<dbReference type="GO" id="GO:0005886">
    <property type="term" value="C:plasma membrane"/>
    <property type="evidence" value="ECO:0007669"/>
    <property type="project" value="UniProtKB-SubCell"/>
</dbReference>
<feature type="transmembrane region" description="Helical" evidence="10">
    <location>
        <begin position="325"/>
        <end position="347"/>
    </location>
</feature>
<name>A0A6P1TKE6_9FIRM</name>
<comment type="subcellular location">
    <subcellularLocation>
        <location evidence="10">Cell membrane</location>
        <topology evidence="10">Multi-pass membrane protein</topology>
    </subcellularLocation>
    <subcellularLocation>
        <location evidence="1 12">Membrane</location>
        <topology evidence="1 12">Multi-pass membrane protein</topology>
    </subcellularLocation>
</comment>
<feature type="transmembrane region" description="Helical" evidence="10">
    <location>
        <begin position="172"/>
        <end position="190"/>
    </location>
</feature>
<dbReference type="Pfam" id="PF00344">
    <property type="entry name" value="SecY"/>
    <property type="match status" value="1"/>
</dbReference>
<dbReference type="PRINTS" id="PR00303">
    <property type="entry name" value="SECYTRNLCASE"/>
</dbReference>
<comment type="subunit">
    <text evidence="10">Component of the Sec protein translocase complex. Heterotrimer consisting of SecY, SecE and SecG subunits. The heterotrimers can form oligomers, although 1 heterotrimer is thought to be able to translocate proteins. Interacts with the ribosome. Interacts with SecDF, and other proteins may be involved. Interacts with SecA.</text>
</comment>
<evidence type="ECO:0000256" key="6">
    <source>
        <dbReference type="ARBA" id="ARBA00022989"/>
    </source>
</evidence>
<evidence type="ECO:0000256" key="2">
    <source>
        <dbReference type="ARBA" id="ARBA00005751"/>
    </source>
</evidence>
<dbReference type="HAMAP" id="MF_01465">
    <property type="entry name" value="SecY"/>
    <property type="match status" value="1"/>
</dbReference>
<dbReference type="InterPro" id="IPR026593">
    <property type="entry name" value="SecY"/>
</dbReference>
<keyword evidence="4 10" id="KW-0812">Transmembrane</keyword>
<keyword evidence="7 10" id="KW-0811">Translocation</keyword>
<keyword evidence="5 10" id="KW-0653">Protein transport</keyword>
<keyword evidence="15" id="KW-1185">Reference proteome</keyword>
<dbReference type="PANTHER" id="PTHR10906">
    <property type="entry name" value="SECY/SEC61-ALPHA FAMILY MEMBER"/>
    <property type="match status" value="1"/>
</dbReference>
<dbReference type="GO" id="GO:0043952">
    <property type="term" value="P:protein transport by the Sec complex"/>
    <property type="evidence" value="ECO:0007669"/>
    <property type="project" value="UniProtKB-UniRule"/>
</dbReference>
<keyword evidence="6 10" id="KW-1133">Transmembrane helix</keyword>
<keyword evidence="3 10" id="KW-0813">Transport</keyword>
<evidence type="ECO:0000256" key="8">
    <source>
        <dbReference type="ARBA" id="ARBA00023136"/>
    </source>
</evidence>
<dbReference type="RefSeq" id="WP_161837435.1">
    <property type="nucleotide sequence ID" value="NZ_CP048000.1"/>
</dbReference>
<dbReference type="InterPro" id="IPR002208">
    <property type="entry name" value="SecY/SEC61-alpha"/>
</dbReference>
<dbReference type="PROSITE" id="PS00755">
    <property type="entry name" value="SECY_1"/>
    <property type="match status" value="1"/>
</dbReference>
<comment type="function">
    <text evidence="10 11">The central subunit of the protein translocation channel SecYEG. Consists of two halves formed by TMs 1-5 and 6-10. These two domains form a lateral gate at the front which open onto the bilayer between TMs 2 and 7, and are clamped together by SecE at the back. The channel is closed by both a pore ring composed of hydrophobic SecY resides and a short helix (helix 2A) on the extracellular side of the membrane which forms a plug. The plug probably moves laterally to allow the channel to open. The ring and the pore may move independently.</text>
</comment>
<feature type="transmembrane region" description="Helical" evidence="10">
    <location>
        <begin position="144"/>
        <end position="165"/>
    </location>
</feature>